<dbReference type="EMBL" id="RAHJ01000015">
    <property type="protein sequence ID" value="RJX68775.1"/>
    <property type="molecule type" value="Genomic_DNA"/>
</dbReference>
<feature type="domain" description="TRASH" evidence="2">
    <location>
        <begin position="38"/>
        <end position="76"/>
    </location>
</feature>
<dbReference type="Pfam" id="PF04945">
    <property type="entry name" value="YHS"/>
    <property type="match status" value="1"/>
</dbReference>
<keyword evidence="4" id="KW-1185">Reference proteome</keyword>
<dbReference type="InterPro" id="IPR011017">
    <property type="entry name" value="TRASH_dom"/>
</dbReference>
<organism evidence="3 4">
    <name type="scientific">Tsuneonella suprasediminis</name>
    <dbReference type="NCBI Taxonomy" id="2306996"/>
    <lineage>
        <taxon>Bacteria</taxon>
        <taxon>Pseudomonadati</taxon>
        <taxon>Pseudomonadota</taxon>
        <taxon>Alphaproteobacteria</taxon>
        <taxon>Sphingomonadales</taxon>
        <taxon>Erythrobacteraceae</taxon>
        <taxon>Tsuneonella</taxon>
    </lineage>
</organism>
<dbReference type="SUPFAM" id="SSF47240">
    <property type="entry name" value="Ferritin-like"/>
    <property type="match status" value="1"/>
</dbReference>
<dbReference type="Gene3D" id="1.10.620.20">
    <property type="entry name" value="Ribonucleotide Reductase, subunit A"/>
    <property type="match status" value="1"/>
</dbReference>
<name>A0A419R390_9SPHN</name>
<feature type="region of interest" description="Disordered" evidence="1">
    <location>
        <begin position="1"/>
        <end position="38"/>
    </location>
</feature>
<proteinExistence type="predicted"/>
<reference evidence="3 4" key="1">
    <citation type="submission" date="2018-09" db="EMBL/GenBank/DDBJ databases">
        <title>Altererythrobacter sp.Ery1 and Ery12, the genome sequencing of novel strains in genus Alterythrobacter.</title>
        <authorList>
            <person name="Cheng H."/>
            <person name="Wu Y.-H."/>
            <person name="Fang C."/>
            <person name="Xu X.-W."/>
        </authorList>
    </citation>
    <scope>NUCLEOTIDE SEQUENCE [LARGE SCALE GENOMIC DNA]</scope>
    <source>
        <strain evidence="3 4">Ery12</strain>
    </source>
</reference>
<evidence type="ECO:0000256" key="1">
    <source>
        <dbReference type="SAM" id="MobiDB-lite"/>
    </source>
</evidence>
<dbReference type="RefSeq" id="WP_120108033.1">
    <property type="nucleotide sequence ID" value="NZ_RAHJ01000015.1"/>
</dbReference>
<comment type="caution">
    <text evidence="3">The sequence shown here is derived from an EMBL/GenBank/DDBJ whole genome shotgun (WGS) entry which is preliminary data.</text>
</comment>
<feature type="compositionally biased region" description="Acidic residues" evidence="1">
    <location>
        <begin position="1"/>
        <end position="10"/>
    </location>
</feature>
<gene>
    <name evidence="3" type="ORF">D6858_05450</name>
</gene>
<dbReference type="SMART" id="SM00746">
    <property type="entry name" value="TRASH"/>
    <property type="match status" value="1"/>
</dbReference>
<evidence type="ECO:0000259" key="2">
    <source>
        <dbReference type="SMART" id="SM00746"/>
    </source>
</evidence>
<dbReference type="Proteomes" id="UP000284322">
    <property type="component" value="Unassembled WGS sequence"/>
</dbReference>
<feature type="compositionally biased region" description="Basic and acidic residues" evidence="1">
    <location>
        <begin position="21"/>
        <end position="31"/>
    </location>
</feature>
<dbReference type="InterPro" id="IPR007029">
    <property type="entry name" value="YHS_dom"/>
</dbReference>
<dbReference type="OrthoDB" id="5242066at2"/>
<dbReference type="InterPro" id="IPR009078">
    <property type="entry name" value="Ferritin-like_SF"/>
</dbReference>
<evidence type="ECO:0000313" key="4">
    <source>
        <dbReference type="Proteomes" id="UP000284322"/>
    </source>
</evidence>
<dbReference type="InterPro" id="IPR012348">
    <property type="entry name" value="RNR-like"/>
</dbReference>
<evidence type="ECO:0000313" key="3">
    <source>
        <dbReference type="EMBL" id="RJX68775.1"/>
    </source>
</evidence>
<dbReference type="GO" id="GO:0016491">
    <property type="term" value="F:oxidoreductase activity"/>
    <property type="evidence" value="ECO:0007669"/>
    <property type="project" value="InterPro"/>
</dbReference>
<accession>A0A419R390</accession>
<sequence>MANDDPESEPATEGGQGHALHGNEGRDDDTASRSTTLDPVCGMVVDPATVAHEAEYEGERYVFCSAGCKAKFMADPQRYPASAGRDG</sequence>
<dbReference type="AlphaFoldDB" id="A0A419R390"/>
<protein>
    <submittedName>
        <fullName evidence="3">YHS domain-containing protein</fullName>
    </submittedName>
</protein>